<evidence type="ECO:0000313" key="1">
    <source>
        <dbReference type="EMBL" id="DAF55692.1"/>
    </source>
</evidence>
<reference evidence="1" key="1">
    <citation type="journal article" date="2021" name="Proc. Natl. Acad. Sci. U.S.A.">
        <title>A Catalog of Tens of Thousands of Viruses from Human Metagenomes Reveals Hidden Associations with Chronic Diseases.</title>
        <authorList>
            <person name="Tisza M.J."/>
            <person name="Buck C.B."/>
        </authorList>
    </citation>
    <scope>NUCLEOTIDE SEQUENCE</scope>
    <source>
        <strain evidence="1">CtylN24</strain>
    </source>
</reference>
<name>A0A8S5SX72_9CAUD</name>
<accession>A0A8S5SX72</accession>
<proteinExistence type="predicted"/>
<organism evidence="1">
    <name type="scientific">Podoviridae sp. ctylN24</name>
    <dbReference type="NCBI Taxonomy" id="2827756"/>
    <lineage>
        <taxon>Viruses</taxon>
        <taxon>Duplodnaviria</taxon>
        <taxon>Heunggongvirae</taxon>
        <taxon>Uroviricota</taxon>
        <taxon>Caudoviricetes</taxon>
    </lineage>
</organism>
<sequence>MKTKPVVLHTGHQAIRDGDVVDAQYVDVAAFISRDSGNALTYADGLYYAAAPCHENSSYVIATDFFPIIAEDGYKVGGLRVTGIHVTGGKEETGAKEALTVAVEPLGGVLRRYGMKQHAEREAVSVAVEPLGGAVRRIGLITHENTEAIGVAVEPLGGAVRRADGYRAADGYKTQTLLVKAIEVK</sequence>
<dbReference type="EMBL" id="BK032697">
    <property type="protein sequence ID" value="DAF55692.1"/>
    <property type="molecule type" value="Genomic_DNA"/>
</dbReference>
<protein>
    <submittedName>
        <fullName evidence="1">Uncharacterized protein</fullName>
    </submittedName>
</protein>